<keyword evidence="3" id="KW-0472">Membrane</keyword>
<dbReference type="GO" id="GO:0016810">
    <property type="term" value="F:hydrolase activity, acting on carbon-nitrogen (but not peptide) bonds"/>
    <property type="evidence" value="ECO:0007669"/>
    <property type="project" value="InterPro"/>
</dbReference>
<keyword evidence="3" id="KW-0812">Transmembrane</keyword>
<dbReference type="Gene3D" id="3.20.20.370">
    <property type="entry name" value="Glycoside hydrolase/deacetylase"/>
    <property type="match status" value="1"/>
</dbReference>
<dbReference type="Pfam" id="PF01522">
    <property type="entry name" value="Polysacc_deac_1"/>
    <property type="match status" value="1"/>
</dbReference>
<dbReference type="AlphaFoldDB" id="A0A0X8GZJ3"/>
<dbReference type="PANTHER" id="PTHR10587:SF133">
    <property type="entry name" value="CHITIN DEACETYLASE 1-RELATED"/>
    <property type="match status" value="1"/>
</dbReference>
<reference evidence="5 6" key="1">
    <citation type="submission" date="2015-10" db="EMBL/GenBank/DDBJ databases">
        <title>Erysipelothrix larvae sp. LV19 isolated from the larval gut of the rhinoceros beetle, Trypoxylus dichotomus.</title>
        <authorList>
            <person name="Lim S."/>
            <person name="Kim B.-C."/>
        </authorList>
    </citation>
    <scope>NUCLEOTIDE SEQUENCE [LARGE SCALE GENOMIC DNA]</scope>
    <source>
        <strain evidence="5 6">LV19</strain>
    </source>
</reference>
<dbReference type="PROSITE" id="PS51677">
    <property type="entry name" value="NODB"/>
    <property type="match status" value="1"/>
</dbReference>
<dbReference type="GO" id="GO:0005975">
    <property type="term" value="P:carbohydrate metabolic process"/>
    <property type="evidence" value="ECO:0007669"/>
    <property type="project" value="InterPro"/>
</dbReference>
<dbReference type="Proteomes" id="UP000063781">
    <property type="component" value="Chromosome"/>
</dbReference>
<feature type="transmembrane region" description="Helical" evidence="3">
    <location>
        <begin position="9"/>
        <end position="30"/>
    </location>
</feature>
<dbReference type="PANTHER" id="PTHR10587">
    <property type="entry name" value="GLYCOSYL TRANSFERASE-RELATED"/>
    <property type="match status" value="1"/>
</dbReference>
<evidence type="ECO:0000256" key="3">
    <source>
        <dbReference type="SAM" id="Phobius"/>
    </source>
</evidence>
<dbReference type="InterPro" id="IPR002509">
    <property type="entry name" value="NODB_dom"/>
</dbReference>
<proteinExistence type="predicted"/>
<keyword evidence="2" id="KW-0378">Hydrolase</keyword>
<dbReference type="CDD" id="cd10954">
    <property type="entry name" value="CE4_CtAXE_like"/>
    <property type="match status" value="1"/>
</dbReference>
<dbReference type="KEGG" id="erl:AOC36_04755"/>
<accession>A0A0X8GZJ3</accession>
<evidence type="ECO:0000259" key="4">
    <source>
        <dbReference type="PROSITE" id="PS51677"/>
    </source>
</evidence>
<name>A0A0X8GZJ3_9FIRM</name>
<organism evidence="5 6">
    <name type="scientific">Erysipelothrix larvae</name>
    <dbReference type="NCBI Taxonomy" id="1514105"/>
    <lineage>
        <taxon>Bacteria</taxon>
        <taxon>Bacillati</taxon>
        <taxon>Bacillota</taxon>
        <taxon>Erysipelotrichia</taxon>
        <taxon>Erysipelotrichales</taxon>
        <taxon>Erysipelotrichaceae</taxon>
        <taxon>Erysipelothrix</taxon>
    </lineage>
</organism>
<dbReference type="InterPro" id="IPR011330">
    <property type="entry name" value="Glyco_hydro/deAcase_b/a-brl"/>
</dbReference>
<sequence>MKKRKIRRWVVYALVFVLVGGLTYAGIWFYNAVSIQFPENMLNVEQTNKNFGSQKTIKDKTSSYFIVQHYPHTGVEPLDQWIKESTDAIREQVKKEVLINAIVKEGEKPYEFLQDYASEILDGNFISIKMTAYLNNQIYNTESKVFDKRLNRFSSVNDFFKPLALRRLTNEARESIDMGEMSRMDFLSKVSLLTGTENIFIKGTTFTFTFSDSLSFTKDMAENENYLLLNLGDLKSNDSPVYPTYVAQGVDPQSKLIALTFDDGPHMELTAQIMDILEKYDAHATFFVMGSRVEGREEILVDMLNRGHQLANHSWNHPNFTKLKPEEALEQVINTENALIKATGYEGPYFVRPPYGAINPGLRELIDRVFINWTVDSEDWLSKDADAICKHIDYAAFDGSIVLMHDIHESTAQSLECVLSSLKEDGYTFVTVRELLEARGQGPNSGQLYREAVK</sequence>
<gene>
    <name evidence="5" type="ORF">AOC36_04755</name>
</gene>
<keyword evidence="1" id="KW-0479">Metal-binding</keyword>
<protein>
    <recommendedName>
        <fullName evidence="4">NodB homology domain-containing protein</fullName>
    </recommendedName>
</protein>
<dbReference type="GO" id="GO:0016020">
    <property type="term" value="C:membrane"/>
    <property type="evidence" value="ECO:0007669"/>
    <property type="project" value="TreeGrafter"/>
</dbReference>
<dbReference type="RefSeq" id="WP_067631946.1">
    <property type="nucleotide sequence ID" value="NZ_CP013213.1"/>
</dbReference>
<evidence type="ECO:0000256" key="2">
    <source>
        <dbReference type="ARBA" id="ARBA00022801"/>
    </source>
</evidence>
<dbReference type="InterPro" id="IPR050248">
    <property type="entry name" value="Polysacc_deacetylase_ArnD"/>
</dbReference>
<evidence type="ECO:0000256" key="1">
    <source>
        <dbReference type="ARBA" id="ARBA00022723"/>
    </source>
</evidence>
<dbReference type="SUPFAM" id="SSF88713">
    <property type="entry name" value="Glycoside hydrolase/deacetylase"/>
    <property type="match status" value="1"/>
</dbReference>
<evidence type="ECO:0000313" key="6">
    <source>
        <dbReference type="Proteomes" id="UP000063781"/>
    </source>
</evidence>
<dbReference type="STRING" id="1514105.AOC36_04755"/>
<dbReference type="EMBL" id="CP013213">
    <property type="protein sequence ID" value="AMC93307.1"/>
    <property type="molecule type" value="Genomic_DNA"/>
</dbReference>
<keyword evidence="3" id="KW-1133">Transmembrane helix</keyword>
<keyword evidence="6" id="KW-1185">Reference proteome</keyword>
<evidence type="ECO:0000313" key="5">
    <source>
        <dbReference type="EMBL" id="AMC93307.1"/>
    </source>
</evidence>
<dbReference type="GO" id="GO:0046872">
    <property type="term" value="F:metal ion binding"/>
    <property type="evidence" value="ECO:0007669"/>
    <property type="project" value="UniProtKB-KW"/>
</dbReference>
<dbReference type="OrthoDB" id="9812065at2"/>
<feature type="domain" description="NodB homology" evidence="4">
    <location>
        <begin position="255"/>
        <end position="430"/>
    </location>
</feature>